<dbReference type="Proteomes" id="UP000294749">
    <property type="component" value="Unassembled WGS sequence"/>
</dbReference>
<proteinExistence type="predicted"/>
<name>A0A4R7K8D3_9FLAO</name>
<accession>A0A4R7K8D3</accession>
<evidence type="ECO:0000313" key="1">
    <source>
        <dbReference type="EMBL" id="TDT46932.1"/>
    </source>
</evidence>
<comment type="caution">
    <text evidence="1">The sequence shown here is derived from an EMBL/GenBank/DDBJ whole genome shotgun (WGS) entry which is preliminary data.</text>
</comment>
<dbReference type="EMBL" id="SOAY01000010">
    <property type="protein sequence ID" value="TDT46932.1"/>
    <property type="molecule type" value="Genomic_DNA"/>
</dbReference>
<organism evidence="1 2">
    <name type="scientific">Maribacter spongiicola</name>
    <dbReference type="NCBI Taxonomy" id="1206753"/>
    <lineage>
        <taxon>Bacteria</taxon>
        <taxon>Pseudomonadati</taxon>
        <taxon>Bacteroidota</taxon>
        <taxon>Flavobacteriia</taxon>
        <taxon>Flavobacteriales</taxon>
        <taxon>Flavobacteriaceae</taxon>
        <taxon>Maribacter</taxon>
    </lineage>
</organism>
<reference evidence="1 2" key="1">
    <citation type="submission" date="2019-03" db="EMBL/GenBank/DDBJ databases">
        <title>Genomic Encyclopedia of Archaeal and Bacterial Type Strains, Phase II (KMG-II): from individual species to whole genera.</title>
        <authorList>
            <person name="Goeker M."/>
        </authorList>
    </citation>
    <scope>NUCLEOTIDE SEQUENCE [LARGE SCALE GENOMIC DNA]</scope>
    <source>
        <strain evidence="1 2">DSM 25233</strain>
    </source>
</reference>
<sequence>MKYEISQKMLGSDESLITNGEIIQSINNALRTIAVFKVMSLNFKLLKINRTMF</sequence>
<keyword evidence="2" id="KW-1185">Reference proteome</keyword>
<protein>
    <submittedName>
        <fullName evidence="1">Uncharacterized protein</fullName>
    </submittedName>
</protein>
<evidence type="ECO:0000313" key="2">
    <source>
        <dbReference type="Proteomes" id="UP000294749"/>
    </source>
</evidence>
<dbReference type="AlphaFoldDB" id="A0A4R7K8D3"/>
<gene>
    <name evidence="1" type="ORF">CLV90_0997</name>
</gene>